<organism evidence="2 3">
    <name type="scientific">Burkholderia pseudomallei (strain 1026b)</name>
    <dbReference type="NCBI Taxonomy" id="884204"/>
    <lineage>
        <taxon>Bacteria</taxon>
        <taxon>Pseudomonadati</taxon>
        <taxon>Pseudomonadota</taxon>
        <taxon>Betaproteobacteria</taxon>
        <taxon>Burkholderiales</taxon>
        <taxon>Burkholderiaceae</taxon>
        <taxon>Burkholderia</taxon>
        <taxon>pseudomallei group</taxon>
    </lineage>
</organism>
<accession>A0A0H3HXV9</accession>
<dbReference type="KEGG" id="bpz:BP1026B_II2538"/>
<evidence type="ECO:0000313" key="3">
    <source>
        <dbReference type="Proteomes" id="UP000010087"/>
    </source>
</evidence>
<feature type="region of interest" description="Disordered" evidence="1">
    <location>
        <begin position="1"/>
        <end position="33"/>
    </location>
</feature>
<dbReference type="AlphaFoldDB" id="A0A0H3HXV9"/>
<dbReference type="EMBL" id="CP002834">
    <property type="protein sequence ID" value="AFI70747.1"/>
    <property type="molecule type" value="Genomic_DNA"/>
</dbReference>
<protein>
    <submittedName>
        <fullName evidence="2">Uncharacterized protein</fullName>
    </submittedName>
</protein>
<feature type="compositionally biased region" description="Polar residues" evidence="1">
    <location>
        <begin position="14"/>
        <end position="33"/>
    </location>
</feature>
<gene>
    <name evidence="2" type="ordered locus">BP1026B_II2538</name>
</gene>
<proteinExistence type="predicted"/>
<sequence>MFTSNTLKAPPASFPQNPNSTSRHVSRTATLGM</sequence>
<dbReference type="Proteomes" id="UP000010087">
    <property type="component" value="Chromosome 2"/>
</dbReference>
<evidence type="ECO:0000256" key="1">
    <source>
        <dbReference type="SAM" id="MobiDB-lite"/>
    </source>
</evidence>
<evidence type="ECO:0000313" key="2">
    <source>
        <dbReference type="EMBL" id="AFI70747.1"/>
    </source>
</evidence>
<reference evidence="2 3" key="1">
    <citation type="journal article" date="2012" name="PLoS ONE">
        <title>Evolution of Burkholderia pseudomallei in recurrent melioidosis.</title>
        <authorList>
            <person name="Hayden H.S."/>
            <person name="Lim R."/>
            <person name="Brittnacher M.J."/>
            <person name="Sims E.H."/>
            <person name="Ramage E.R."/>
            <person name="Fong C."/>
            <person name="Wu Z."/>
            <person name="Crist E."/>
            <person name="Chang J."/>
            <person name="Zhou Y."/>
            <person name="Radey M."/>
            <person name="Rohmer L."/>
            <person name="Haugen E."/>
            <person name="Gillett W."/>
            <person name="Wuthiekanun V."/>
            <person name="Peacock S.J."/>
            <person name="Kaul R."/>
            <person name="Miller S.I."/>
            <person name="Manoil C."/>
            <person name="Jacobs M.A."/>
        </authorList>
    </citation>
    <scope>NUCLEOTIDE SEQUENCE [LARGE SCALE GENOMIC DNA]</scope>
    <source>
        <strain evidence="2 3">1026b</strain>
    </source>
</reference>
<name>A0A0H3HXV9_BURP2</name>